<dbReference type="EMBL" id="BMXA01000001">
    <property type="protein sequence ID" value="GGZ96063.1"/>
    <property type="molecule type" value="Genomic_DNA"/>
</dbReference>
<name>A0A918RGQ3_9GAMM</name>
<evidence type="ECO:0000259" key="3">
    <source>
        <dbReference type="Pfam" id="PF05448"/>
    </source>
</evidence>
<dbReference type="InterPro" id="IPR008391">
    <property type="entry name" value="AXE1_dom"/>
</dbReference>
<dbReference type="PANTHER" id="PTHR40111:SF1">
    <property type="entry name" value="CEPHALOSPORIN-C DEACETYLASE"/>
    <property type="match status" value="1"/>
</dbReference>
<sequence>MIKRLFLILVSLFSMLAVAENNPYRDDVLWVVTPNQADWLYAVNEPAGLEVRVFRYGMPVQNLTLEYEVGPDMRDAEVQGRAVLQDGVTTINVGTRSAPGFNTIRLTAEIDGLTYEHHIKLGFEPEKLKPVTQRPADFDAFWQAEVSKARRVPMVVEKTFVPEFSSALVNCYLIRLQAYEEGNYIYGYLTVPNRPGKFPAVFSPPGAGIKPMTPEKDIFYAESGMIRFDMEIHGIRPDLERSRYEEVSRAFGKGNTGYLVNGLDNRDNYYMKKAYLSSLRVLDFLTTLPEWDGKNLIAQGTSQGGALALVTAALDQRITALAANHPALVDMAGYMKPGRAGGYPHLFTRFSGMDTEQKLTTLAYYDVVNFLPSITVPVFMSWGYNDETCPPTTSYVAFNTIQSEKQALITPATEHWISATTRRAIFDWVQAGLK</sequence>
<accession>A0A918RGQ3</accession>
<dbReference type="InterPro" id="IPR039069">
    <property type="entry name" value="CE7"/>
</dbReference>
<feature type="signal peptide" evidence="2">
    <location>
        <begin position="1"/>
        <end position="19"/>
    </location>
</feature>
<dbReference type="Pfam" id="PF05448">
    <property type="entry name" value="AXE1"/>
    <property type="match status" value="1"/>
</dbReference>
<evidence type="ECO:0000313" key="5">
    <source>
        <dbReference type="Proteomes" id="UP000614811"/>
    </source>
</evidence>
<organism evidence="4 5">
    <name type="scientific">Arenicella chitinivorans</name>
    <dbReference type="NCBI Taxonomy" id="1329800"/>
    <lineage>
        <taxon>Bacteria</taxon>
        <taxon>Pseudomonadati</taxon>
        <taxon>Pseudomonadota</taxon>
        <taxon>Gammaproteobacteria</taxon>
        <taxon>Arenicellales</taxon>
        <taxon>Arenicellaceae</taxon>
        <taxon>Arenicella</taxon>
    </lineage>
</organism>
<dbReference type="RefSeq" id="WP_189397984.1">
    <property type="nucleotide sequence ID" value="NZ_BMXA01000001.1"/>
</dbReference>
<dbReference type="GO" id="GO:0052689">
    <property type="term" value="F:carboxylic ester hydrolase activity"/>
    <property type="evidence" value="ECO:0007669"/>
    <property type="project" value="TreeGrafter"/>
</dbReference>
<reference evidence="4" key="2">
    <citation type="submission" date="2020-09" db="EMBL/GenBank/DDBJ databases">
        <authorList>
            <person name="Sun Q."/>
            <person name="Kim S."/>
        </authorList>
    </citation>
    <scope>NUCLEOTIDE SEQUENCE</scope>
    <source>
        <strain evidence="4">KCTC 12711</strain>
    </source>
</reference>
<dbReference type="PANTHER" id="PTHR40111">
    <property type="entry name" value="CEPHALOSPORIN-C DEACETYLASE"/>
    <property type="match status" value="1"/>
</dbReference>
<dbReference type="InterPro" id="IPR029058">
    <property type="entry name" value="AB_hydrolase_fold"/>
</dbReference>
<keyword evidence="5" id="KW-1185">Reference proteome</keyword>
<dbReference type="SUPFAM" id="SSF53474">
    <property type="entry name" value="alpha/beta-Hydrolases"/>
    <property type="match status" value="1"/>
</dbReference>
<feature type="domain" description="Acetyl xylan esterase" evidence="3">
    <location>
        <begin position="127"/>
        <end position="429"/>
    </location>
</feature>
<keyword evidence="2" id="KW-0732">Signal</keyword>
<proteinExistence type="predicted"/>
<protein>
    <submittedName>
        <fullName evidence="4">Cephalosporin deacetylase</fullName>
    </submittedName>
</protein>
<dbReference type="Proteomes" id="UP000614811">
    <property type="component" value="Unassembled WGS sequence"/>
</dbReference>
<feature type="active site" description="Charge relay system" evidence="1">
    <location>
        <position position="415"/>
    </location>
</feature>
<evidence type="ECO:0000313" key="4">
    <source>
        <dbReference type="EMBL" id="GGZ96063.1"/>
    </source>
</evidence>
<evidence type="ECO:0000256" key="2">
    <source>
        <dbReference type="SAM" id="SignalP"/>
    </source>
</evidence>
<feature type="active site" description="Nucleophile" evidence="1">
    <location>
        <position position="302"/>
    </location>
</feature>
<gene>
    <name evidence="4" type="ORF">GCM10008090_00310</name>
</gene>
<evidence type="ECO:0000256" key="1">
    <source>
        <dbReference type="PIRSR" id="PIRSR639069-1"/>
    </source>
</evidence>
<comment type="caution">
    <text evidence="4">The sequence shown here is derived from an EMBL/GenBank/DDBJ whole genome shotgun (WGS) entry which is preliminary data.</text>
</comment>
<feature type="active site" description="Charge relay system" evidence="1">
    <location>
        <position position="386"/>
    </location>
</feature>
<dbReference type="Gene3D" id="3.40.50.1820">
    <property type="entry name" value="alpha/beta hydrolase"/>
    <property type="match status" value="1"/>
</dbReference>
<reference evidence="4" key="1">
    <citation type="journal article" date="2014" name="Int. J. Syst. Evol. Microbiol.">
        <title>Complete genome sequence of Corynebacterium casei LMG S-19264T (=DSM 44701T), isolated from a smear-ripened cheese.</title>
        <authorList>
            <consortium name="US DOE Joint Genome Institute (JGI-PGF)"/>
            <person name="Walter F."/>
            <person name="Albersmeier A."/>
            <person name="Kalinowski J."/>
            <person name="Ruckert C."/>
        </authorList>
    </citation>
    <scope>NUCLEOTIDE SEQUENCE</scope>
    <source>
        <strain evidence="4">KCTC 12711</strain>
    </source>
</reference>
<feature type="chain" id="PRO_5037435913" evidence="2">
    <location>
        <begin position="20"/>
        <end position="434"/>
    </location>
</feature>
<dbReference type="AlphaFoldDB" id="A0A918RGQ3"/>
<dbReference type="GO" id="GO:0005976">
    <property type="term" value="P:polysaccharide metabolic process"/>
    <property type="evidence" value="ECO:0007669"/>
    <property type="project" value="TreeGrafter"/>
</dbReference>